<dbReference type="Proteomes" id="UP000292382">
    <property type="component" value="Unassembled WGS sequence"/>
</dbReference>
<gene>
    <name evidence="3" type="ORF">PG2003B_1661</name>
    <name evidence="2" type="ORF">PG2071B_1638</name>
</gene>
<feature type="transmembrane region" description="Helical" evidence="1">
    <location>
        <begin position="12"/>
        <end position="31"/>
    </location>
</feature>
<evidence type="ECO:0000313" key="3">
    <source>
        <dbReference type="EMBL" id="RYQ34602.1"/>
    </source>
</evidence>
<name>A0A4Q5ARS5_9BIFI</name>
<proteinExistence type="predicted"/>
<dbReference type="AlphaFoldDB" id="A0A4Q5ARS5"/>
<accession>A0A4Q5ARS5</accession>
<evidence type="ECO:0000313" key="5">
    <source>
        <dbReference type="Proteomes" id="UP000292382"/>
    </source>
</evidence>
<evidence type="ECO:0000313" key="2">
    <source>
        <dbReference type="EMBL" id="RYQ16544.1"/>
    </source>
</evidence>
<keyword evidence="1" id="KW-1133">Transmembrane helix</keyword>
<protein>
    <submittedName>
        <fullName evidence="3">Uncharacterized protein</fullName>
    </submittedName>
</protein>
<dbReference type="RefSeq" id="WP_129864764.1">
    <property type="nucleotide sequence ID" value="NZ_JAQDHB010000007.1"/>
</dbReference>
<keyword evidence="1" id="KW-0472">Membrane</keyword>
<reference evidence="4 5" key="1">
    <citation type="submission" date="2018-12" db="EMBL/GenBank/DDBJ databases">
        <title>Unveiling genomic diversity among members of the Bifidobacterium pseudolongum species, a widely distributed gut commensal of the animal kingdom.</title>
        <authorList>
            <person name="Lugli G.A."/>
            <person name="Duranti S."/>
            <person name="Albert K."/>
            <person name="Mancabelli L."/>
            <person name="Napoli S."/>
            <person name="Viappiani A."/>
            <person name="Anzalone R."/>
            <person name="Longhi G."/>
            <person name="Milani C."/>
            <person name="Turroni F."/>
            <person name="Alessandri G."/>
            <person name="Sela D.A."/>
            <person name="Van Sinderen D."/>
            <person name="Ventura M."/>
        </authorList>
    </citation>
    <scope>NUCLEOTIDE SEQUENCE [LARGE SCALE GENOMIC DNA]</scope>
    <source>
        <strain evidence="3 5">2003B</strain>
        <strain evidence="2 4">2071B</strain>
    </source>
</reference>
<dbReference type="EMBL" id="RYUM01000026">
    <property type="protein sequence ID" value="RYQ16544.1"/>
    <property type="molecule type" value="Genomic_DNA"/>
</dbReference>
<sequence length="91" mass="10265">MLGLISFLHYNITNVLTVGMTAVCFCMSYRCHMLQQRIDSLECCIAKHPNAKTSPSEETAEPRMQDIVDEAYHMTQFSYDNANAALRACKA</sequence>
<dbReference type="EMBL" id="RYUW01000024">
    <property type="protein sequence ID" value="RYQ34602.1"/>
    <property type="molecule type" value="Genomic_DNA"/>
</dbReference>
<evidence type="ECO:0000313" key="4">
    <source>
        <dbReference type="Proteomes" id="UP000291187"/>
    </source>
</evidence>
<dbReference type="Proteomes" id="UP000291187">
    <property type="component" value="Unassembled WGS sequence"/>
</dbReference>
<evidence type="ECO:0000256" key="1">
    <source>
        <dbReference type="SAM" id="Phobius"/>
    </source>
</evidence>
<comment type="caution">
    <text evidence="3">The sequence shown here is derived from an EMBL/GenBank/DDBJ whole genome shotgun (WGS) entry which is preliminary data.</text>
</comment>
<organism evidence="3 5">
    <name type="scientific">Bifidobacterium pseudolongum subsp. globosum</name>
    <dbReference type="NCBI Taxonomy" id="1690"/>
    <lineage>
        <taxon>Bacteria</taxon>
        <taxon>Bacillati</taxon>
        <taxon>Actinomycetota</taxon>
        <taxon>Actinomycetes</taxon>
        <taxon>Bifidobacteriales</taxon>
        <taxon>Bifidobacteriaceae</taxon>
        <taxon>Bifidobacterium</taxon>
    </lineage>
</organism>
<keyword evidence="1" id="KW-0812">Transmembrane</keyword>